<comment type="similarity">
    <text evidence="1 2">Belongs to the anti-sigma-factor antagonist family.</text>
</comment>
<dbReference type="RefSeq" id="WP_121156277.1">
    <property type="nucleotide sequence ID" value="NZ_RBKT01000001.1"/>
</dbReference>
<protein>
    <recommendedName>
        <fullName evidence="2">Anti-sigma factor antagonist</fullName>
    </recommendedName>
</protein>
<dbReference type="SUPFAM" id="SSF52091">
    <property type="entry name" value="SpoIIaa-like"/>
    <property type="match status" value="1"/>
</dbReference>
<dbReference type="EMBL" id="RBKT01000001">
    <property type="protein sequence ID" value="RKR87509.1"/>
    <property type="molecule type" value="Genomic_DNA"/>
</dbReference>
<dbReference type="InterPro" id="IPR002645">
    <property type="entry name" value="STAS_dom"/>
</dbReference>
<dbReference type="PROSITE" id="PS50801">
    <property type="entry name" value="STAS"/>
    <property type="match status" value="1"/>
</dbReference>
<evidence type="ECO:0000313" key="5">
    <source>
        <dbReference type="Proteomes" id="UP000277671"/>
    </source>
</evidence>
<reference evidence="4 5" key="1">
    <citation type="submission" date="2018-10" db="EMBL/GenBank/DDBJ databases">
        <title>Sequencing the genomes of 1000 actinobacteria strains.</title>
        <authorList>
            <person name="Klenk H.-P."/>
        </authorList>
    </citation>
    <scope>NUCLEOTIDE SEQUENCE [LARGE SCALE GENOMIC DNA]</scope>
    <source>
        <strain evidence="4 5">DSM 45175</strain>
    </source>
</reference>
<name>A0A495JHI2_9ACTN</name>
<comment type="caution">
    <text evidence="4">The sequence shown here is derived from an EMBL/GenBank/DDBJ whole genome shotgun (WGS) entry which is preliminary data.</text>
</comment>
<evidence type="ECO:0000256" key="1">
    <source>
        <dbReference type="ARBA" id="ARBA00009013"/>
    </source>
</evidence>
<dbReference type="InterPro" id="IPR036513">
    <property type="entry name" value="STAS_dom_sf"/>
</dbReference>
<dbReference type="Proteomes" id="UP000277671">
    <property type="component" value="Unassembled WGS sequence"/>
</dbReference>
<dbReference type="InterPro" id="IPR003658">
    <property type="entry name" value="Anti-sigma_ant"/>
</dbReference>
<dbReference type="AlphaFoldDB" id="A0A495JHI2"/>
<organism evidence="4 5">
    <name type="scientific">Micromonospora pisi</name>
    <dbReference type="NCBI Taxonomy" id="589240"/>
    <lineage>
        <taxon>Bacteria</taxon>
        <taxon>Bacillati</taxon>
        <taxon>Actinomycetota</taxon>
        <taxon>Actinomycetes</taxon>
        <taxon>Micromonosporales</taxon>
        <taxon>Micromonosporaceae</taxon>
        <taxon>Micromonospora</taxon>
    </lineage>
</organism>
<keyword evidence="5" id="KW-1185">Reference proteome</keyword>
<dbReference type="OrthoDB" id="3396670at2"/>
<evidence type="ECO:0000256" key="2">
    <source>
        <dbReference type="RuleBase" id="RU003749"/>
    </source>
</evidence>
<dbReference type="Pfam" id="PF01740">
    <property type="entry name" value="STAS"/>
    <property type="match status" value="1"/>
</dbReference>
<evidence type="ECO:0000259" key="3">
    <source>
        <dbReference type="PROSITE" id="PS50801"/>
    </source>
</evidence>
<feature type="domain" description="STAS" evidence="3">
    <location>
        <begin position="13"/>
        <end position="97"/>
    </location>
</feature>
<dbReference type="GO" id="GO:0043856">
    <property type="term" value="F:anti-sigma factor antagonist activity"/>
    <property type="evidence" value="ECO:0007669"/>
    <property type="project" value="InterPro"/>
</dbReference>
<gene>
    <name evidence="4" type="ORF">BDK92_1787</name>
</gene>
<sequence length="122" mass="12914">MSLSIAKSILPGGVVEIAPRGEIDVDTAYEVREAIVGLLAKGRPPRIELNMRLVSFIDSVGISAMVAGFQTAEVSGVKLVVTEPSRFVHRQLWVTGLLGLFGAPEPYFSGTAPAPEPQLPSA</sequence>
<evidence type="ECO:0000313" key="4">
    <source>
        <dbReference type="EMBL" id="RKR87509.1"/>
    </source>
</evidence>
<dbReference type="CDD" id="cd07043">
    <property type="entry name" value="STAS_anti-anti-sigma_factors"/>
    <property type="match status" value="1"/>
</dbReference>
<dbReference type="NCBIfam" id="TIGR00377">
    <property type="entry name" value="ant_ant_sig"/>
    <property type="match status" value="1"/>
</dbReference>
<dbReference type="Gene3D" id="3.30.750.24">
    <property type="entry name" value="STAS domain"/>
    <property type="match status" value="1"/>
</dbReference>
<accession>A0A495JHI2</accession>
<proteinExistence type="inferred from homology"/>